<evidence type="ECO:0000256" key="8">
    <source>
        <dbReference type="RuleBase" id="RU368048"/>
    </source>
</evidence>
<dbReference type="AlphaFoldDB" id="A0A9N7VQW5"/>
<evidence type="ECO:0000313" key="10">
    <source>
        <dbReference type="EMBL" id="CAB1454044.1"/>
    </source>
</evidence>
<feature type="domain" description="EF-hand" evidence="9">
    <location>
        <begin position="39"/>
        <end position="74"/>
    </location>
</feature>
<dbReference type="SUPFAM" id="SSF47473">
    <property type="entry name" value="EF-hand"/>
    <property type="match status" value="1"/>
</dbReference>
<feature type="binding site" evidence="7">
    <location>
        <position position="160"/>
    </location>
    <ligand>
        <name>Ca(2+)</name>
        <dbReference type="ChEBI" id="CHEBI:29108"/>
        <label>1</label>
    </ligand>
</feature>
<feature type="binding site" evidence="7">
    <location>
        <position position="166"/>
    </location>
    <ligand>
        <name>Ca(2+)</name>
        <dbReference type="ChEBI" id="CHEBI:29108"/>
        <label>1</label>
    </ligand>
</feature>
<comment type="similarity">
    <text evidence="1 8">Belongs to the parvalbumin family.</text>
</comment>
<feature type="binding site" evidence="7">
    <location>
        <position position="210"/>
    </location>
    <ligand>
        <name>Ca(2+)</name>
        <dbReference type="ChEBI" id="CHEBI:29108"/>
        <label>1</label>
    </ligand>
</feature>
<dbReference type="PANTHER" id="PTHR11653">
    <property type="entry name" value="PARVALBUMIN ALPHA"/>
    <property type="match status" value="1"/>
</dbReference>
<feature type="binding site" evidence="7">
    <location>
        <position position="199"/>
    </location>
    <ligand>
        <name>Ca(2+)</name>
        <dbReference type="ChEBI" id="CHEBI:29108"/>
        <label>1</label>
    </ligand>
</feature>
<evidence type="ECO:0000259" key="9">
    <source>
        <dbReference type="PROSITE" id="PS50222"/>
    </source>
</evidence>
<reference evidence="10" key="1">
    <citation type="submission" date="2020-03" db="EMBL/GenBank/DDBJ databases">
        <authorList>
            <person name="Weist P."/>
        </authorList>
    </citation>
    <scope>NUCLEOTIDE SEQUENCE</scope>
</reference>
<feature type="binding site" evidence="7">
    <location>
        <position position="203"/>
    </location>
    <ligand>
        <name>Ca(2+)</name>
        <dbReference type="ChEBI" id="CHEBI:29108"/>
        <label>1</label>
    </ligand>
</feature>
<dbReference type="InterPro" id="IPR011992">
    <property type="entry name" value="EF-hand-dom_pair"/>
</dbReference>
<evidence type="ECO:0000256" key="1">
    <source>
        <dbReference type="ARBA" id="ARBA00009753"/>
    </source>
</evidence>
<dbReference type="InterPro" id="IPR018247">
    <property type="entry name" value="EF_Hand_1_Ca_BS"/>
</dbReference>
<evidence type="ECO:0000256" key="4">
    <source>
        <dbReference type="ARBA" id="ARBA00022837"/>
    </source>
</evidence>
<dbReference type="PROSITE" id="PS00018">
    <property type="entry name" value="EF_HAND_1"/>
    <property type="match status" value="2"/>
</dbReference>
<dbReference type="Gene3D" id="1.10.238.10">
    <property type="entry name" value="EF-hand"/>
    <property type="match status" value="2"/>
</dbReference>
<dbReference type="PRINTS" id="PR01697">
    <property type="entry name" value="PARVALBUMIN"/>
</dbReference>
<gene>
    <name evidence="10" type="ORF">PLEPLA_LOCUS41806</name>
</gene>
<sequence length="217" mass="22979">MALAANLDAGKVKAALDGCAAADSFNYKTFFGACGLAGKSADEIKVAFGVIDQDASGYIEEEELKLFLQNFSAGARALTDKETAAFLAAGDSDNDGKIGVDAKTTEIKMAFKNILEDAKIAAALAECKDAGTFCHKKFFTTCGLAGKSAADIKKAFYVIDQDKSAFIEEDELKLFLQNFQASARALTDAETKAFLKAGDTDNDGKIGDDEFVVMVNA</sequence>
<dbReference type="GO" id="GO:0005737">
    <property type="term" value="C:cytoplasm"/>
    <property type="evidence" value="ECO:0007669"/>
    <property type="project" value="TreeGrafter"/>
</dbReference>
<organism evidence="10 11">
    <name type="scientific">Pleuronectes platessa</name>
    <name type="common">European plaice</name>
    <dbReference type="NCBI Taxonomy" id="8262"/>
    <lineage>
        <taxon>Eukaryota</taxon>
        <taxon>Metazoa</taxon>
        <taxon>Chordata</taxon>
        <taxon>Craniata</taxon>
        <taxon>Vertebrata</taxon>
        <taxon>Euteleostomi</taxon>
        <taxon>Actinopterygii</taxon>
        <taxon>Neopterygii</taxon>
        <taxon>Teleostei</taxon>
        <taxon>Neoteleostei</taxon>
        <taxon>Acanthomorphata</taxon>
        <taxon>Carangaria</taxon>
        <taxon>Pleuronectiformes</taxon>
        <taxon>Pleuronectoidei</taxon>
        <taxon>Pleuronectidae</taxon>
        <taxon>Pleuronectes</taxon>
    </lineage>
</organism>
<keyword evidence="4 7" id="KW-0106">Calcium</keyword>
<dbReference type="SMART" id="SM00054">
    <property type="entry name" value="EFh"/>
    <property type="match status" value="3"/>
</dbReference>
<evidence type="ECO:0000313" key="11">
    <source>
        <dbReference type="Proteomes" id="UP001153269"/>
    </source>
</evidence>
<dbReference type="InterPro" id="IPR008080">
    <property type="entry name" value="Parvalbumin"/>
</dbReference>
<comment type="function">
    <text evidence="6 8">In muscle, parvalbumin is thought to be involved in relaxation after contraction. It binds two calcium ions.</text>
</comment>
<dbReference type="InterPro" id="IPR002048">
    <property type="entry name" value="EF_hand_dom"/>
</dbReference>
<keyword evidence="11" id="KW-1185">Reference proteome</keyword>
<dbReference type="FunFam" id="1.10.238.10:FF:000060">
    <property type="entry name" value="Parvalbumin, thymic"/>
    <property type="match status" value="2"/>
</dbReference>
<feature type="domain" description="EF-hand" evidence="9">
    <location>
        <begin position="147"/>
        <end position="182"/>
    </location>
</feature>
<evidence type="ECO:0000256" key="7">
    <source>
        <dbReference type="PIRSR" id="PIRSR608080-1"/>
    </source>
</evidence>
<feature type="binding site" evidence="7">
    <location>
        <position position="205"/>
    </location>
    <ligand>
        <name>Ca(2+)</name>
        <dbReference type="ChEBI" id="CHEBI:29108"/>
        <label>1</label>
    </ligand>
</feature>
<dbReference type="PANTHER" id="PTHR11653:SF12">
    <property type="entry name" value="PARVALBUMIN"/>
    <property type="match status" value="1"/>
</dbReference>
<comment type="caution">
    <text evidence="10">The sequence shown here is derived from an EMBL/GenBank/DDBJ whole genome shotgun (WGS) entry which is preliminary data.</text>
</comment>
<dbReference type="PROSITE" id="PS50222">
    <property type="entry name" value="EF_HAND_2"/>
    <property type="match status" value="2"/>
</dbReference>
<dbReference type="GO" id="GO:0005509">
    <property type="term" value="F:calcium ion binding"/>
    <property type="evidence" value="ECO:0007669"/>
    <property type="project" value="UniProtKB-UniRule"/>
</dbReference>
<feature type="binding site" evidence="7">
    <location>
        <position position="201"/>
    </location>
    <ligand>
        <name>Ca(2+)</name>
        <dbReference type="ChEBI" id="CHEBI:29108"/>
        <label>1</label>
    </ligand>
</feature>
<dbReference type="EMBL" id="CADEAL010004197">
    <property type="protein sequence ID" value="CAB1454044.1"/>
    <property type="molecule type" value="Genomic_DNA"/>
</dbReference>
<feature type="binding site" evidence="7">
    <location>
        <position position="162"/>
    </location>
    <ligand>
        <name>Ca(2+)</name>
        <dbReference type="ChEBI" id="CHEBI:29108"/>
        <label>1</label>
    </ligand>
</feature>
<proteinExistence type="inferred from homology"/>
<evidence type="ECO:0000256" key="6">
    <source>
        <dbReference type="ARBA" id="ARBA00025308"/>
    </source>
</evidence>
<evidence type="ECO:0000256" key="3">
    <source>
        <dbReference type="ARBA" id="ARBA00022737"/>
    </source>
</evidence>
<evidence type="ECO:0000256" key="2">
    <source>
        <dbReference type="ARBA" id="ARBA00022723"/>
    </source>
</evidence>
<dbReference type="Proteomes" id="UP001153269">
    <property type="component" value="Unassembled WGS sequence"/>
</dbReference>
<dbReference type="Pfam" id="PF13499">
    <property type="entry name" value="EF-hand_7"/>
    <property type="match status" value="2"/>
</dbReference>
<feature type="binding site" evidence="7">
    <location>
        <position position="164"/>
    </location>
    <ligand>
        <name>Ca(2+)</name>
        <dbReference type="ChEBI" id="CHEBI:29108"/>
        <label>1</label>
    </ligand>
</feature>
<keyword evidence="5" id="KW-0514">Muscle protein</keyword>
<evidence type="ECO:0000256" key="5">
    <source>
        <dbReference type="ARBA" id="ARBA00023179"/>
    </source>
</evidence>
<keyword evidence="3" id="KW-0677">Repeat</keyword>
<accession>A0A9N7VQW5</accession>
<name>A0A9N7VQW5_PLEPL</name>
<dbReference type="CDD" id="cd16255">
    <property type="entry name" value="EFh_parvalbumin_beta"/>
    <property type="match status" value="1"/>
</dbReference>
<keyword evidence="2 7" id="KW-0479">Metal-binding</keyword>
<feature type="binding site" evidence="7">
    <location>
        <position position="171"/>
    </location>
    <ligand>
        <name>Ca(2+)</name>
        <dbReference type="ChEBI" id="CHEBI:29108"/>
        <label>1</label>
    </ligand>
</feature>
<protein>
    <recommendedName>
        <fullName evidence="8">Parvalbumin</fullName>
    </recommendedName>
</protein>